<keyword evidence="7" id="KW-1133">Transmembrane helix</keyword>
<evidence type="ECO:0000256" key="2">
    <source>
        <dbReference type="ARBA" id="ARBA00010833"/>
    </source>
</evidence>
<dbReference type="GO" id="GO:0005789">
    <property type="term" value="C:endoplasmic reticulum membrane"/>
    <property type="evidence" value="ECO:0007669"/>
    <property type="project" value="UniProtKB-SubCell"/>
</dbReference>
<keyword evidence="5 12" id="KW-0256">Endoplasmic reticulum</keyword>
<comment type="pathway">
    <text evidence="13">Glycan metabolism; N-glycan degradation.</text>
</comment>
<evidence type="ECO:0000256" key="6">
    <source>
        <dbReference type="ARBA" id="ARBA00022968"/>
    </source>
</evidence>
<evidence type="ECO:0000256" key="14">
    <source>
        <dbReference type="SAM" id="SignalP"/>
    </source>
</evidence>
<evidence type="ECO:0000313" key="18">
    <source>
        <dbReference type="Proteomes" id="UP000697127"/>
    </source>
</evidence>
<keyword evidence="8" id="KW-0472">Membrane</keyword>
<dbReference type="Pfam" id="PF03200">
    <property type="entry name" value="Glyco_hydro_63"/>
    <property type="match status" value="1"/>
</dbReference>
<evidence type="ECO:0000256" key="11">
    <source>
        <dbReference type="ARBA" id="ARBA00038888"/>
    </source>
</evidence>
<keyword evidence="3" id="KW-0812">Transmembrane</keyword>
<dbReference type="InterPro" id="IPR031631">
    <property type="entry name" value="Glyco_hydro_63N"/>
</dbReference>
<dbReference type="InterPro" id="IPR008928">
    <property type="entry name" value="6-hairpin_glycosidase_sf"/>
</dbReference>
<dbReference type="Gene3D" id="1.50.10.10">
    <property type="match status" value="1"/>
</dbReference>
<keyword evidence="10 12" id="KW-0326">Glycosidase</keyword>
<feature type="domain" description="Glycosyl hydrolase family 63 C-terminal" evidence="15">
    <location>
        <begin position="302"/>
        <end position="796"/>
    </location>
</feature>
<evidence type="ECO:0000256" key="1">
    <source>
        <dbReference type="ARBA" id="ARBA00004648"/>
    </source>
</evidence>
<evidence type="ECO:0000256" key="3">
    <source>
        <dbReference type="ARBA" id="ARBA00022692"/>
    </source>
</evidence>
<evidence type="ECO:0000256" key="13">
    <source>
        <dbReference type="RuleBase" id="RU369107"/>
    </source>
</evidence>
<dbReference type="InterPro" id="IPR031335">
    <property type="entry name" value="Glyco_hydro_63_C"/>
</dbReference>
<dbReference type="GO" id="GO:0009311">
    <property type="term" value="P:oligosaccharide metabolic process"/>
    <property type="evidence" value="ECO:0007669"/>
    <property type="project" value="UniProtKB-UniRule"/>
</dbReference>
<evidence type="ECO:0000259" key="16">
    <source>
        <dbReference type="Pfam" id="PF16923"/>
    </source>
</evidence>
<evidence type="ECO:0000259" key="15">
    <source>
        <dbReference type="Pfam" id="PF03200"/>
    </source>
</evidence>
<comment type="similarity">
    <text evidence="2 12">Belongs to the glycosyl hydrolase 63 family.</text>
</comment>
<evidence type="ECO:0000256" key="8">
    <source>
        <dbReference type="ARBA" id="ARBA00023136"/>
    </source>
</evidence>
<evidence type="ECO:0000256" key="4">
    <source>
        <dbReference type="ARBA" id="ARBA00022801"/>
    </source>
</evidence>
<gene>
    <name evidence="17" type="primary">CWH41</name>
    <name evidence="17" type="ORF">C6P40_000279</name>
</gene>
<keyword evidence="14" id="KW-0732">Signal</keyword>
<evidence type="ECO:0000256" key="10">
    <source>
        <dbReference type="ARBA" id="ARBA00023295"/>
    </source>
</evidence>
<reference evidence="17" key="1">
    <citation type="submission" date="2020-11" db="EMBL/GenBank/DDBJ databases">
        <title>Kefir isolates.</title>
        <authorList>
            <person name="Marcisauskas S."/>
            <person name="Kim Y."/>
            <person name="Blasche S."/>
        </authorList>
    </citation>
    <scope>NUCLEOTIDE SEQUENCE</scope>
    <source>
        <strain evidence="17">Olga-1</strain>
    </source>
</reference>
<dbReference type="Pfam" id="PF16923">
    <property type="entry name" value="Glyco_hydro_63N"/>
    <property type="match status" value="1"/>
</dbReference>
<evidence type="ECO:0000256" key="12">
    <source>
        <dbReference type="RuleBase" id="RU368089"/>
    </source>
</evidence>
<accession>A0A9P6WQ19</accession>
<evidence type="ECO:0000256" key="5">
    <source>
        <dbReference type="ARBA" id="ARBA00022824"/>
    </source>
</evidence>
<dbReference type="SUPFAM" id="SSF48208">
    <property type="entry name" value="Six-hairpin glycosidases"/>
    <property type="match status" value="1"/>
</dbReference>
<sequence length="802" mass="93315">MFVSIWYFLIFLFGFANSQTLDNFDKIAEEYEKLNQESLNWGPYRSNLYVGVRPRIPNSLLSGLLWFPAETFQGPLLSKHSCEQSHNIKKFGWTRYDPRFGGIENIIDNDSHLNLTTEFVKTDDGLNWALRVKGTTVRSDAVNSIVFYAGLQGDGKLGLASDLYEGTNNLVDGDVTLKGFMEKLNGDFTIDIIDDDMNVYPDVHTIPDDETYDPTKTHYTSLMVPEQEVWKASEIFWALVRINIQQFEDNDISPIAYSPIELLQLRNSNNFKGNFNLIQKTFVGNFQFDIIYNTEVSKNKIEREDLSNKIEDVLNIIDTKFTKKFQLSAPFNTNKFIDFAKEILSQLMGGIIYQHGDQIVDRKAVLDDVKFSHTDLSGSPEGQYELFTCVPSRPFFPRGFYWDEGFHLLPILEYDSDLTLEIVKSWFSLIDDKGWIAREQILGDESRSKVPIEFTTQNPNIANPPTLMMIFSELLDSAKKFQLEYQLNDNGMFQIDDLKNNLGDLHMEKPELMINYAKEIYPKLQTHYEWFRSTQRGNTRDFERHYPNNDEVYRWKGRSQELCLPSGIDDYPRCEADISELNIDLLSWMGVMTRSMFKIAQLLEIDEDAKLYKKRFDDIISNIEKVHWSKNKKMYCDVTVDDDDDDIFECHEGYVTIMPFIHKLIPISDTEKLTAVIESINNPDKLWSDFGIRSLSKQDSKFHKGEDYWRGHIWININYLTLEALRYYGEQDDVDSSVKELANKVYIQLRENLVNNIYDNYESTGYAWEQYNEESGAGQRTRHFLGWTSLVILMMKMPSAIL</sequence>
<feature type="chain" id="PRO_5040269420" description="Mannosyl-oligosaccharide glucosidase" evidence="14">
    <location>
        <begin position="19"/>
        <end position="802"/>
    </location>
</feature>
<feature type="signal peptide" evidence="14">
    <location>
        <begin position="1"/>
        <end position="18"/>
    </location>
</feature>
<feature type="domain" description="Glycosyl hydrolase family 63 N-terminal" evidence="16">
    <location>
        <begin position="38"/>
        <end position="248"/>
    </location>
</feature>
<dbReference type="Gene3D" id="2.70.98.110">
    <property type="entry name" value="Glycosyl hydrolase family 63, N-terminal domain"/>
    <property type="match status" value="1"/>
</dbReference>
<evidence type="ECO:0000313" key="17">
    <source>
        <dbReference type="EMBL" id="KAG0691000.1"/>
    </source>
</evidence>
<dbReference type="InterPro" id="IPR038518">
    <property type="entry name" value="Glyco_hydro_63N_sf"/>
</dbReference>
<dbReference type="InterPro" id="IPR012341">
    <property type="entry name" value="6hp_glycosidase-like_sf"/>
</dbReference>
<evidence type="ECO:0000256" key="7">
    <source>
        <dbReference type="ARBA" id="ARBA00022989"/>
    </source>
</evidence>
<proteinExistence type="inferred from homology"/>
<dbReference type="Proteomes" id="UP000697127">
    <property type="component" value="Unassembled WGS sequence"/>
</dbReference>
<protein>
    <recommendedName>
        <fullName evidence="11 12">Mannosyl-oligosaccharide glucosidase</fullName>
        <ecNumber evidence="11 12">3.2.1.106</ecNumber>
    </recommendedName>
    <alternativeName>
        <fullName evidence="13">Glucosidase I</fullName>
    </alternativeName>
</protein>
<dbReference type="AlphaFoldDB" id="A0A9P6WQ19"/>
<dbReference type="GO" id="GO:0004573">
    <property type="term" value="F:Glc3Man9GlcNAc2 oligosaccharide glucosidase activity"/>
    <property type="evidence" value="ECO:0007669"/>
    <property type="project" value="UniProtKB-UniRule"/>
</dbReference>
<dbReference type="PANTHER" id="PTHR10412:SF11">
    <property type="entry name" value="MANNOSYL-OLIGOSACCHARIDE GLUCOSIDASE"/>
    <property type="match status" value="1"/>
</dbReference>
<organism evidence="17 18">
    <name type="scientific">Pichia californica</name>
    <dbReference type="NCBI Taxonomy" id="460514"/>
    <lineage>
        <taxon>Eukaryota</taxon>
        <taxon>Fungi</taxon>
        <taxon>Dikarya</taxon>
        <taxon>Ascomycota</taxon>
        <taxon>Saccharomycotina</taxon>
        <taxon>Pichiomycetes</taxon>
        <taxon>Pichiales</taxon>
        <taxon>Pichiaceae</taxon>
        <taxon>Pichia</taxon>
    </lineage>
</organism>
<dbReference type="GO" id="GO:0006487">
    <property type="term" value="P:protein N-linked glycosylation"/>
    <property type="evidence" value="ECO:0007669"/>
    <property type="project" value="UniProtKB-UniRule"/>
</dbReference>
<keyword evidence="6" id="KW-0735">Signal-anchor</keyword>
<dbReference type="EMBL" id="PUHW01000011">
    <property type="protein sequence ID" value="KAG0691000.1"/>
    <property type="molecule type" value="Genomic_DNA"/>
</dbReference>
<keyword evidence="18" id="KW-1185">Reference proteome</keyword>
<dbReference type="PANTHER" id="PTHR10412">
    <property type="entry name" value="MANNOSYL-OLIGOSACCHARIDE GLUCOSIDASE"/>
    <property type="match status" value="1"/>
</dbReference>
<evidence type="ECO:0000256" key="9">
    <source>
        <dbReference type="ARBA" id="ARBA00023180"/>
    </source>
</evidence>
<dbReference type="InterPro" id="IPR004888">
    <property type="entry name" value="Glycoside_hydrolase_63"/>
</dbReference>
<dbReference type="EC" id="3.2.1.106" evidence="11 12"/>
<keyword evidence="9 13" id="KW-0325">Glycoprotein</keyword>
<comment type="catalytic activity">
    <reaction evidence="12">
        <text>N(4)-(alpha-D-Glc-(1-&gt;2)-alpha-D-Glc-(1-&gt;3)-alpha-D-Glc-(1-&gt;3)-alpha-D-Man-(1-&gt;2)-alpha-D-Man-(1-&gt;2)-alpha-D-Man-(1-&gt;3)-[alpha-D-Man-(1-&gt;2)-alpha-D-Man-(1-&gt;3)-[alpha-D-Man-(1-&gt;2)-alpha-D-Man-(1-&gt;6)]-alpha-D-Man-(1-&gt;6)]-beta-D-Man-(1-&gt;4)-beta-D-GlcNAc-(1-&gt;4)-beta-D-GlcNAc)-L-asparaginyl-[protein] + H2O = N(4)-(alpha-D-Glc-(1-&gt;3)-alpha-D-Glc-(1-&gt;3)-alpha-D-Man-(1-&gt;2)-alpha-D-Man-(1-&gt;2)-alpha-D-Man-(1-&gt;3)-[alpha-D-Man-(1-&gt;2)-alpha-D-Man-(1-&gt;3)-[alpha-D-Man-(1-&gt;2)-alpha-D-Man-(1-&gt;6)]-alpha-D-Man-(1-&gt;6)]-beta-D-Man-(1-&gt;4)-beta-D-GlcNAc-(1-&gt;4)-beta-D-GlcNAc)-L-asparaginyl-[protein] + beta-D-glucose</text>
        <dbReference type="Rhea" id="RHEA:55988"/>
        <dbReference type="Rhea" id="RHEA-COMP:12806"/>
        <dbReference type="Rhea" id="RHEA-COMP:14355"/>
        <dbReference type="ChEBI" id="CHEBI:15377"/>
        <dbReference type="ChEBI" id="CHEBI:15903"/>
        <dbReference type="ChEBI" id="CHEBI:59082"/>
        <dbReference type="ChEBI" id="CHEBI:132537"/>
        <dbReference type="EC" id="3.2.1.106"/>
    </reaction>
</comment>
<comment type="caution">
    <text evidence="17">The sequence shown here is derived from an EMBL/GenBank/DDBJ whole genome shotgun (WGS) entry which is preliminary data.</text>
</comment>
<comment type="subcellular location">
    <subcellularLocation>
        <location evidence="1 12">Endoplasmic reticulum membrane</location>
        <topology evidence="1 12">Single-pass type II membrane protein</topology>
    </subcellularLocation>
</comment>
<comment type="function">
    <text evidence="12">Cleaves the distal alpha 1,2-linked glucose residue from the Glc(3)Man(9)GlcNAc(2) oligosaccharide precursor.</text>
</comment>
<name>A0A9P6WQ19_9ASCO</name>
<keyword evidence="4 12" id="KW-0378">Hydrolase</keyword>